<gene>
    <name evidence="1" type="ORF">NC653_020762</name>
</gene>
<evidence type="ECO:0000313" key="1">
    <source>
        <dbReference type="EMBL" id="KAJ6987603.1"/>
    </source>
</evidence>
<proteinExistence type="predicted"/>
<protein>
    <submittedName>
        <fullName evidence="1">Uncharacterized protein</fullName>
    </submittedName>
</protein>
<accession>A0AAD6ML79</accession>
<evidence type="ECO:0000313" key="2">
    <source>
        <dbReference type="Proteomes" id="UP001164929"/>
    </source>
</evidence>
<sequence>MQSSINLIYFYIQEVKDDAPEKKRKEKERKNLENRKQEKCQWRKFTPRTVWIWLLVREARCSAESNNNSNVWCYRKFAAIEQRLVEVEFGTVLQRTTANKRAGMIWGFTGEKEGTVGNQRL</sequence>
<dbReference type="EMBL" id="JAQIZT010000008">
    <property type="protein sequence ID" value="KAJ6987603.1"/>
    <property type="molecule type" value="Genomic_DNA"/>
</dbReference>
<reference evidence="1" key="1">
    <citation type="journal article" date="2023" name="Mol. Ecol. Resour.">
        <title>Chromosome-level genome assembly of a triploid poplar Populus alba 'Berolinensis'.</title>
        <authorList>
            <person name="Chen S."/>
            <person name="Yu Y."/>
            <person name="Wang X."/>
            <person name="Wang S."/>
            <person name="Zhang T."/>
            <person name="Zhou Y."/>
            <person name="He R."/>
            <person name="Meng N."/>
            <person name="Wang Y."/>
            <person name="Liu W."/>
            <person name="Liu Z."/>
            <person name="Liu J."/>
            <person name="Guo Q."/>
            <person name="Huang H."/>
            <person name="Sederoff R.R."/>
            <person name="Wang G."/>
            <person name="Qu G."/>
            <person name="Chen S."/>
        </authorList>
    </citation>
    <scope>NUCLEOTIDE SEQUENCE</scope>
    <source>
        <strain evidence="1">SC-2020</strain>
    </source>
</reference>
<comment type="caution">
    <text evidence="1">The sequence shown here is derived from an EMBL/GenBank/DDBJ whole genome shotgun (WGS) entry which is preliminary data.</text>
</comment>
<dbReference type="AlphaFoldDB" id="A0AAD6ML79"/>
<name>A0AAD6ML79_9ROSI</name>
<organism evidence="1 2">
    <name type="scientific">Populus alba x Populus x berolinensis</name>
    <dbReference type="NCBI Taxonomy" id="444605"/>
    <lineage>
        <taxon>Eukaryota</taxon>
        <taxon>Viridiplantae</taxon>
        <taxon>Streptophyta</taxon>
        <taxon>Embryophyta</taxon>
        <taxon>Tracheophyta</taxon>
        <taxon>Spermatophyta</taxon>
        <taxon>Magnoliopsida</taxon>
        <taxon>eudicotyledons</taxon>
        <taxon>Gunneridae</taxon>
        <taxon>Pentapetalae</taxon>
        <taxon>rosids</taxon>
        <taxon>fabids</taxon>
        <taxon>Malpighiales</taxon>
        <taxon>Salicaceae</taxon>
        <taxon>Saliceae</taxon>
        <taxon>Populus</taxon>
    </lineage>
</organism>
<keyword evidence="2" id="KW-1185">Reference proteome</keyword>
<dbReference type="Proteomes" id="UP001164929">
    <property type="component" value="Chromosome 8"/>
</dbReference>